<dbReference type="AlphaFoldDB" id="A0A1B6F2C4"/>
<organism evidence="1">
    <name type="scientific">Cuerna arida</name>
    <dbReference type="NCBI Taxonomy" id="1464854"/>
    <lineage>
        <taxon>Eukaryota</taxon>
        <taxon>Metazoa</taxon>
        <taxon>Ecdysozoa</taxon>
        <taxon>Arthropoda</taxon>
        <taxon>Hexapoda</taxon>
        <taxon>Insecta</taxon>
        <taxon>Pterygota</taxon>
        <taxon>Neoptera</taxon>
        <taxon>Paraneoptera</taxon>
        <taxon>Hemiptera</taxon>
        <taxon>Auchenorrhyncha</taxon>
        <taxon>Membracoidea</taxon>
        <taxon>Cicadellidae</taxon>
        <taxon>Cicadellinae</taxon>
        <taxon>Proconiini</taxon>
        <taxon>Cuerna</taxon>
    </lineage>
</organism>
<name>A0A1B6F2C4_9HEMI</name>
<dbReference type="EMBL" id="GECZ01022157">
    <property type="protein sequence ID" value="JAS47612.1"/>
    <property type="molecule type" value="Transcribed_RNA"/>
</dbReference>
<evidence type="ECO:0000313" key="1">
    <source>
        <dbReference type="EMBL" id="JAS44318.1"/>
    </source>
</evidence>
<reference evidence="1" key="1">
    <citation type="submission" date="2015-11" db="EMBL/GenBank/DDBJ databases">
        <title>De novo transcriptome assembly of four potential Pierce s Disease insect vectors from Arizona vineyards.</title>
        <authorList>
            <person name="Tassone E.E."/>
        </authorList>
    </citation>
    <scope>NUCLEOTIDE SEQUENCE</scope>
</reference>
<protein>
    <submittedName>
        <fullName evidence="1">Uncharacterized protein</fullName>
    </submittedName>
</protein>
<accession>A0A1B6F2C4</accession>
<dbReference type="EMBL" id="GECZ01025451">
    <property type="protein sequence ID" value="JAS44318.1"/>
    <property type="molecule type" value="Transcribed_RNA"/>
</dbReference>
<evidence type="ECO:0000313" key="2">
    <source>
        <dbReference type="EMBL" id="JAS47612.1"/>
    </source>
</evidence>
<sequence length="116" mass="12897">MITKFKGNRLKNGVRIRGIKCHVLPQNRLDDRAYCNTSLLQNLAGPANIVSRPITRSHAYAHPSFPLTVDSSDATPHRIVAECNVFRKAHIMTPHLFPFAPHSPQAVPPKLLLGQT</sequence>
<proteinExistence type="predicted"/>
<gene>
    <name evidence="2" type="ORF">g.35095</name>
    <name evidence="1" type="ORF">g.35096</name>
</gene>